<dbReference type="InterPro" id="IPR038607">
    <property type="entry name" value="PhoD-like_sf"/>
</dbReference>
<dbReference type="PANTHER" id="PTHR33987">
    <property type="entry name" value="CALCINEURIN-LIKE METALLO-PHOSPHOESTERASE SUPERFAMILY PROTEIN"/>
    <property type="match status" value="1"/>
</dbReference>
<evidence type="ECO:0000313" key="4">
    <source>
        <dbReference type="Proteomes" id="UP001597131"/>
    </source>
</evidence>
<dbReference type="SUPFAM" id="SSF56300">
    <property type="entry name" value="Metallo-dependent phosphatases"/>
    <property type="match status" value="1"/>
</dbReference>
<sequence>MKILLRLSIFFFLLASCGSQQETANAELQDPDFTIAFGSCNKQDEKQPLWRPILKNEPDVFVWGGDNIYADSRNMKEIEAGYKEQKKNKNYQKMLASVEVMGTWDDHDYGKNDGGAAWEYRDESQQLFLDFFNVPEDSERRDRRGVYEAQTFKTEEGSLKIISLDTRYFRTPLKKSDDPDKRYEPSEGDMLGAEQWQWLEQELVNSEADFNVIMSSIQVLSKEHGFETWGNFPDEVEKLKSIIRYSGAKNVILLSGDRHISEFSKTEVDGLGYPLIDFTSSGLTHVYEEFSGEPNQYRVGKVVNKISFGLLKFDFDKGLVLMEMRGKKNRLLQEYRQIYP</sequence>
<comment type="caution">
    <text evidence="3">The sequence shown here is derived from an EMBL/GenBank/DDBJ whole genome shotgun (WGS) entry which is preliminary data.</text>
</comment>
<feature type="signal peptide" evidence="1">
    <location>
        <begin position="1"/>
        <end position="21"/>
    </location>
</feature>
<dbReference type="CDD" id="cd07389">
    <property type="entry name" value="MPP_PhoD"/>
    <property type="match status" value="1"/>
</dbReference>
<dbReference type="Pfam" id="PF09423">
    <property type="entry name" value="PhoD"/>
    <property type="match status" value="1"/>
</dbReference>
<dbReference type="EMBL" id="JBHTLI010000001">
    <property type="protein sequence ID" value="MFD1095489.1"/>
    <property type="molecule type" value="Genomic_DNA"/>
</dbReference>
<evidence type="ECO:0000313" key="3">
    <source>
        <dbReference type="EMBL" id="MFD1095489.1"/>
    </source>
</evidence>
<dbReference type="InterPro" id="IPR029052">
    <property type="entry name" value="Metallo-depent_PP-like"/>
</dbReference>
<dbReference type="InterPro" id="IPR018946">
    <property type="entry name" value="PhoD-like_MPP"/>
</dbReference>
<dbReference type="GO" id="GO:0004035">
    <property type="term" value="F:alkaline phosphatase activity"/>
    <property type="evidence" value="ECO:0007669"/>
    <property type="project" value="UniProtKB-EC"/>
</dbReference>
<dbReference type="Gene3D" id="3.60.21.70">
    <property type="entry name" value="PhoD-like phosphatase"/>
    <property type="match status" value="1"/>
</dbReference>
<feature type="chain" id="PRO_5045968586" evidence="1">
    <location>
        <begin position="22"/>
        <end position="340"/>
    </location>
</feature>
<evidence type="ECO:0000256" key="1">
    <source>
        <dbReference type="SAM" id="SignalP"/>
    </source>
</evidence>
<evidence type="ECO:0000259" key="2">
    <source>
        <dbReference type="Pfam" id="PF09423"/>
    </source>
</evidence>
<protein>
    <submittedName>
        <fullName evidence="3">Alkaline phosphatase D family protein</fullName>
        <ecNumber evidence="3">3.1.3.1</ecNumber>
    </submittedName>
</protein>
<reference evidence="4" key="1">
    <citation type="journal article" date="2019" name="Int. J. Syst. Evol. Microbiol.">
        <title>The Global Catalogue of Microorganisms (GCM) 10K type strain sequencing project: providing services to taxonomists for standard genome sequencing and annotation.</title>
        <authorList>
            <consortium name="The Broad Institute Genomics Platform"/>
            <consortium name="The Broad Institute Genome Sequencing Center for Infectious Disease"/>
            <person name="Wu L."/>
            <person name="Ma J."/>
        </authorList>
    </citation>
    <scope>NUCLEOTIDE SEQUENCE [LARGE SCALE GENOMIC DNA]</scope>
    <source>
        <strain evidence="4">CCUG 64793</strain>
    </source>
</reference>
<feature type="domain" description="PhoD-like phosphatase metallophosphatase" evidence="2">
    <location>
        <begin position="39"/>
        <end position="293"/>
    </location>
</feature>
<keyword evidence="1" id="KW-0732">Signal</keyword>
<organism evidence="3 4">
    <name type="scientific">Salegentibacter chungangensis</name>
    <dbReference type="NCBI Taxonomy" id="1335724"/>
    <lineage>
        <taxon>Bacteria</taxon>
        <taxon>Pseudomonadati</taxon>
        <taxon>Bacteroidota</taxon>
        <taxon>Flavobacteriia</taxon>
        <taxon>Flavobacteriales</taxon>
        <taxon>Flavobacteriaceae</taxon>
        <taxon>Salegentibacter</taxon>
    </lineage>
</organism>
<dbReference type="Proteomes" id="UP001597131">
    <property type="component" value="Unassembled WGS sequence"/>
</dbReference>
<dbReference type="PROSITE" id="PS51257">
    <property type="entry name" value="PROKAR_LIPOPROTEIN"/>
    <property type="match status" value="1"/>
</dbReference>
<proteinExistence type="predicted"/>
<dbReference type="PANTHER" id="PTHR33987:SF1">
    <property type="entry name" value="CALCINEURIN-LIKE METALLO-PHOSPHOESTERASE SUPERFAMILY PROTEIN"/>
    <property type="match status" value="1"/>
</dbReference>
<name>A0ABW3NRI6_9FLAO</name>
<dbReference type="RefSeq" id="WP_380744270.1">
    <property type="nucleotide sequence ID" value="NZ_JBHTLI010000001.1"/>
</dbReference>
<keyword evidence="4" id="KW-1185">Reference proteome</keyword>
<accession>A0ABW3NRI6</accession>
<gene>
    <name evidence="3" type="ORF">ACFQ3Q_07005</name>
</gene>
<dbReference type="EC" id="3.1.3.1" evidence="3"/>
<keyword evidence="3" id="KW-0378">Hydrolase</keyword>